<keyword evidence="2" id="KW-0614">Plasmid</keyword>
<organism evidence="2">
    <name type="scientific">Borrelia coriaceae ATCC 43381</name>
    <dbReference type="NCBI Taxonomy" id="1408429"/>
    <lineage>
        <taxon>Bacteria</taxon>
        <taxon>Pseudomonadati</taxon>
        <taxon>Spirochaetota</taxon>
        <taxon>Spirochaetia</taxon>
        <taxon>Spirochaetales</taxon>
        <taxon>Borreliaceae</taxon>
        <taxon>Borrelia</taxon>
    </lineage>
</organism>
<keyword evidence="1" id="KW-0812">Transmembrane</keyword>
<gene>
    <name evidence="2" type="ORF">BCO_0007901</name>
</gene>
<name>W5T2E7_9SPIR</name>
<protein>
    <submittedName>
        <fullName evidence="2">Uncharacterized protein</fullName>
    </submittedName>
</protein>
<sequence>MNDTNINNLTQLLLGIDGNKLLVISGLILGLAFLLKPVLKDILNILLDKFKTQCKQKDKDEKEEI</sequence>
<geneLocation type="plasmid" evidence="2">
    <name>unnamed</name>
</geneLocation>
<evidence type="ECO:0000313" key="2">
    <source>
        <dbReference type="EMBL" id="AHH11491.1"/>
    </source>
</evidence>
<reference evidence="2" key="1">
    <citation type="submission" date="2013-04" db="EMBL/GenBank/DDBJ databases">
        <title>Comparative Genomics of Relapsing Fever Spirochetes.</title>
        <authorList>
            <person name="Schwan T.G."/>
            <person name="Raffel S.J."/>
            <person name="Porcella S.F."/>
            <person name="Martens C.A."/>
            <person name="Bruno D.P."/>
            <person name="Ricklefs S.M."/>
            <person name="Barbian K.B."/>
        </authorList>
    </citation>
    <scope>NUCLEOTIDE SEQUENCE</scope>
    <source>
        <strain evidence="2">Co53</strain>
        <plasmid evidence="2">unnamed</plasmid>
    </source>
</reference>
<keyword evidence="1" id="KW-1133">Transmembrane helix</keyword>
<dbReference type="EMBL" id="CP005755">
    <property type="protein sequence ID" value="AHH11491.1"/>
    <property type="molecule type" value="Genomic_DNA"/>
</dbReference>
<accession>W5T2E7</accession>
<dbReference type="AlphaFoldDB" id="W5T2E7"/>
<proteinExistence type="predicted"/>
<keyword evidence="1" id="KW-0472">Membrane</keyword>
<evidence type="ECO:0000256" key="1">
    <source>
        <dbReference type="SAM" id="Phobius"/>
    </source>
</evidence>
<dbReference type="RefSeq" id="WP_025408746.1">
    <property type="nucleotide sequence ID" value="NZ_CP005755.1"/>
</dbReference>
<feature type="transmembrane region" description="Helical" evidence="1">
    <location>
        <begin position="20"/>
        <end position="39"/>
    </location>
</feature>
<dbReference type="HOGENOM" id="CLU_197333_0_0_12"/>